<dbReference type="STRING" id="1229780.BN381_50089"/>
<dbReference type="InterPro" id="IPR000914">
    <property type="entry name" value="SBP_5_dom"/>
</dbReference>
<evidence type="ECO:0000256" key="5">
    <source>
        <dbReference type="SAM" id="MobiDB-lite"/>
    </source>
</evidence>
<keyword evidence="8" id="KW-1185">Reference proteome</keyword>
<dbReference type="PANTHER" id="PTHR30290">
    <property type="entry name" value="PERIPLASMIC BINDING COMPONENT OF ABC TRANSPORTER"/>
    <property type="match status" value="1"/>
</dbReference>
<dbReference type="Gene3D" id="3.40.190.10">
    <property type="entry name" value="Periplasmic binding protein-like II"/>
    <property type="match status" value="1"/>
</dbReference>
<name>R4Z6Z2_9ACTN</name>
<comment type="caution">
    <text evidence="7">The sequence shown here is derived from an EMBL/GenBank/DDBJ whole genome shotgun (WGS) entry which is preliminary data.</text>
</comment>
<dbReference type="CDD" id="cd00995">
    <property type="entry name" value="PBP2_NikA_DppA_OppA_like"/>
    <property type="match status" value="1"/>
</dbReference>
<dbReference type="SUPFAM" id="SSF53850">
    <property type="entry name" value="Periplasmic binding protein-like II"/>
    <property type="match status" value="1"/>
</dbReference>
<dbReference type="Gene3D" id="3.10.105.10">
    <property type="entry name" value="Dipeptide-binding Protein, Domain 3"/>
    <property type="match status" value="1"/>
</dbReference>
<dbReference type="PROSITE" id="PS01040">
    <property type="entry name" value="SBP_BACTERIAL_5"/>
    <property type="match status" value="1"/>
</dbReference>
<dbReference type="GO" id="GO:0005886">
    <property type="term" value="C:plasma membrane"/>
    <property type="evidence" value="ECO:0007669"/>
    <property type="project" value="UniProtKB-SubCell"/>
</dbReference>
<comment type="subcellular location">
    <subcellularLocation>
        <location evidence="1">Cell membrane</location>
        <topology evidence="1">Lipid-anchor</topology>
    </subcellularLocation>
</comment>
<dbReference type="InterPro" id="IPR023765">
    <property type="entry name" value="SBP_5_CS"/>
</dbReference>
<dbReference type="InterPro" id="IPR039424">
    <property type="entry name" value="SBP_5"/>
</dbReference>
<keyword evidence="4" id="KW-0732">Signal</keyword>
<reference evidence="7 8" key="1">
    <citation type="journal article" date="2013" name="ISME J.">
        <title>Metabolic model for the filamentous 'Candidatus Microthrix parvicella' based on genomic and metagenomic analyses.</title>
        <authorList>
            <person name="Jon McIlroy S."/>
            <person name="Kristiansen R."/>
            <person name="Albertsen M."/>
            <person name="Michael Karst S."/>
            <person name="Rossetti S."/>
            <person name="Lund Nielsen J."/>
            <person name="Tandoi V."/>
            <person name="James Seviour R."/>
            <person name="Nielsen P.H."/>
        </authorList>
    </citation>
    <scope>NUCLEOTIDE SEQUENCE [LARGE SCALE GENOMIC DNA]</scope>
    <source>
        <strain evidence="7 8">RN1</strain>
    </source>
</reference>
<evidence type="ECO:0000313" key="8">
    <source>
        <dbReference type="Proteomes" id="UP000018291"/>
    </source>
</evidence>
<comment type="similarity">
    <text evidence="2">Belongs to the bacterial solute-binding protein 5 family.</text>
</comment>
<sequence length="581" mass="63829">MWKMSLAGSGIGGGRHGAQGGTKRLKRRLSSFITSALALSVLAGSLAACSPPPAANKLVYGMEAENDQGWCLPEAQMTTAGMLTMRSMFDPLTVPNDKGEYVPFLAKAVTPNKDFTEWTITLREGVKFHDGSPLNAVVVKNNLDAFRGQYPARQPLLFLFTFMDVADVSVKDEFNVVVTTKVPWRAFPAFLNLSNRFGIMAQSQLDDPKTCDTKPVGTGPFMIEDWKPGNRLLLKKNPNYWIKGYPLLDELEFRPMPDPDARRNALLGGEIDAMHTSDDLAVDDFRPEVAGGNVNMYDTLKFTELSYVMLNTSKLPFSNKNARLALAYGGDRNAINQAVYAGLAEQREGPYPKGSPGYLPDPGFPKYDPKKAQEYGRKYEEETGQPLEFELSIIPSVVALGQLLQQLGKDSGITIKLKQMDQAQLINGAINGDFDAMVFRNHPGTEPDLQAVWWTDGPVNFPRFNAKDDQGNWLQPGGKKINDLLVEARSEPDQAKRTKLYEEVNRTFGAEAFNIWAFSSHWAVVTAPDVKGILGANNPDGSPPFPGLATAHPLYAMCREGVSCPPEAEVDSIPVDVETVG</sequence>
<accession>R4Z6Z2</accession>
<evidence type="ECO:0000256" key="4">
    <source>
        <dbReference type="ARBA" id="ARBA00022729"/>
    </source>
</evidence>
<dbReference type="AlphaFoldDB" id="R4Z6Z2"/>
<organism evidence="7 8">
    <name type="scientific">Candidatus Neomicrothrix parvicella RN1</name>
    <dbReference type="NCBI Taxonomy" id="1229780"/>
    <lineage>
        <taxon>Bacteria</taxon>
        <taxon>Bacillati</taxon>
        <taxon>Actinomycetota</taxon>
        <taxon>Acidimicrobiia</taxon>
        <taxon>Acidimicrobiales</taxon>
        <taxon>Microthrixaceae</taxon>
        <taxon>Candidatus Neomicrothrix</taxon>
    </lineage>
</organism>
<dbReference type="EMBL" id="CANL01000045">
    <property type="protein sequence ID" value="CCM64947.1"/>
    <property type="molecule type" value="Genomic_DNA"/>
</dbReference>
<dbReference type="GO" id="GO:1904680">
    <property type="term" value="F:peptide transmembrane transporter activity"/>
    <property type="evidence" value="ECO:0007669"/>
    <property type="project" value="TreeGrafter"/>
</dbReference>
<gene>
    <name evidence="7" type="ORF">BN381_50089</name>
</gene>
<evidence type="ECO:0000256" key="2">
    <source>
        <dbReference type="ARBA" id="ARBA00005695"/>
    </source>
</evidence>
<evidence type="ECO:0000259" key="6">
    <source>
        <dbReference type="Pfam" id="PF00496"/>
    </source>
</evidence>
<evidence type="ECO:0000256" key="3">
    <source>
        <dbReference type="ARBA" id="ARBA00022448"/>
    </source>
</evidence>
<evidence type="ECO:0000313" key="7">
    <source>
        <dbReference type="EMBL" id="CCM64947.1"/>
    </source>
</evidence>
<keyword evidence="3" id="KW-0813">Transport</keyword>
<protein>
    <recommendedName>
        <fullName evidence="6">Solute-binding protein family 5 domain-containing protein</fullName>
    </recommendedName>
</protein>
<dbReference type="Pfam" id="PF00496">
    <property type="entry name" value="SBP_bac_5"/>
    <property type="match status" value="1"/>
</dbReference>
<dbReference type="PANTHER" id="PTHR30290:SF9">
    <property type="entry name" value="OLIGOPEPTIDE-BINDING PROTEIN APPA"/>
    <property type="match status" value="1"/>
</dbReference>
<evidence type="ECO:0000256" key="1">
    <source>
        <dbReference type="ARBA" id="ARBA00004193"/>
    </source>
</evidence>
<dbReference type="eggNOG" id="COG0747">
    <property type="taxonomic scope" value="Bacteria"/>
</dbReference>
<feature type="compositionally biased region" description="Gly residues" evidence="5">
    <location>
        <begin position="9"/>
        <end position="20"/>
    </location>
</feature>
<feature type="domain" description="Solute-binding protein family 5" evidence="6">
    <location>
        <begin position="100"/>
        <end position="458"/>
    </location>
</feature>
<dbReference type="Proteomes" id="UP000018291">
    <property type="component" value="Unassembled WGS sequence"/>
</dbReference>
<proteinExistence type="inferred from homology"/>
<feature type="region of interest" description="Disordered" evidence="5">
    <location>
        <begin position="1"/>
        <end position="21"/>
    </location>
</feature>
<dbReference type="GO" id="GO:0015833">
    <property type="term" value="P:peptide transport"/>
    <property type="evidence" value="ECO:0007669"/>
    <property type="project" value="TreeGrafter"/>
</dbReference>
<dbReference type="HOGENOM" id="CLU_017028_7_0_11"/>